<evidence type="ECO:0000256" key="1">
    <source>
        <dbReference type="SAM" id="MobiDB-lite"/>
    </source>
</evidence>
<comment type="caution">
    <text evidence="3">The sequence shown here is derived from an EMBL/GenBank/DDBJ whole genome shotgun (WGS) entry which is preliminary data.</text>
</comment>
<dbReference type="Gene3D" id="3.20.20.370">
    <property type="entry name" value="Glycoside hydrolase/deacetylase"/>
    <property type="match status" value="1"/>
</dbReference>
<feature type="compositionally biased region" description="Basic and acidic residues" evidence="1">
    <location>
        <begin position="283"/>
        <end position="294"/>
    </location>
</feature>
<dbReference type="EMBL" id="AENY02000002">
    <property type="protein sequence ID" value="EKP95700.1"/>
    <property type="molecule type" value="Genomic_DNA"/>
</dbReference>
<evidence type="ECO:0000313" key="3">
    <source>
        <dbReference type="EMBL" id="EKP95700.1"/>
    </source>
</evidence>
<accession>K6P3S1</accession>
<dbReference type="InterPro" id="IPR050248">
    <property type="entry name" value="Polysacc_deacetylase_ArnD"/>
</dbReference>
<dbReference type="Pfam" id="PF01522">
    <property type="entry name" value="Polysacc_deac_1"/>
    <property type="match status" value="1"/>
</dbReference>
<dbReference type="STRING" id="867903.ThesuDRAFT_01459"/>
<dbReference type="InterPro" id="IPR002509">
    <property type="entry name" value="NODB_dom"/>
</dbReference>
<keyword evidence="3" id="KW-0119">Carbohydrate metabolism</keyword>
<dbReference type="CDD" id="cd10917">
    <property type="entry name" value="CE4_NodB_like_6s_7s"/>
    <property type="match status" value="1"/>
</dbReference>
<dbReference type="HOGENOM" id="CLU_946409_0_0_9"/>
<organism evidence="3 4">
    <name type="scientific">Thermaerobacter subterraneus DSM 13965</name>
    <dbReference type="NCBI Taxonomy" id="867903"/>
    <lineage>
        <taxon>Bacteria</taxon>
        <taxon>Bacillati</taxon>
        <taxon>Bacillota</taxon>
        <taxon>Clostridia</taxon>
        <taxon>Eubacteriales</taxon>
        <taxon>Clostridiales Family XVII. Incertae Sedis</taxon>
        <taxon>Thermaerobacter</taxon>
    </lineage>
</organism>
<sequence length="294" mass="32717">MAGEERRWFAAGLLAGLFVLVLAVRMAAPTPADDMVSPAGPAPVVPRFAAGEPPAPAKKKLPIYSVQTDARRIAISFDATWGADKTPKILEILRRHNVKTTFFLVSMWIRKYPEETRMIAREGHEIGLHSATHPDFRTLSDAEIRRELEDNLRAVRETAGFEARLFRPPFGAYDDRVITVVESMGIIPIQWDVDSLDWMDVTPQQIVDRVTRLVRPGSIVLFHNNAESTPAALPEILRRLQGEGYEIVPVSQLLHKGPYYIDHTGRQIPTGPPRLAPAPSPGREPEGGGGRERE</sequence>
<dbReference type="AlphaFoldDB" id="K6P3S1"/>
<gene>
    <name evidence="3" type="ORF">ThesuDRAFT_01459</name>
</gene>
<dbReference type="GO" id="GO:0016810">
    <property type="term" value="F:hydrolase activity, acting on carbon-nitrogen (but not peptide) bonds"/>
    <property type="evidence" value="ECO:0007669"/>
    <property type="project" value="InterPro"/>
</dbReference>
<keyword evidence="3" id="KW-0378">Hydrolase</keyword>
<dbReference type="GO" id="GO:0016020">
    <property type="term" value="C:membrane"/>
    <property type="evidence" value="ECO:0007669"/>
    <property type="project" value="TreeGrafter"/>
</dbReference>
<reference evidence="3" key="2">
    <citation type="submission" date="2012-10" db="EMBL/GenBank/DDBJ databases">
        <title>Improved high-quality draft of Thermaerobacter subterraneus C21, DSM 13965.</title>
        <authorList>
            <consortium name="DOE Joint Genome Institute"/>
            <person name="Eisen J."/>
            <person name="Huntemann M."/>
            <person name="Wei C.-L."/>
            <person name="Han J."/>
            <person name="Detter J.C."/>
            <person name="Han C."/>
            <person name="Tapia R."/>
            <person name="Chen A."/>
            <person name="Kyrpides N."/>
            <person name="Mavromatis K."/>
            <person name="Markowitz V."/>
            <person name="Szeto E."/>
            <person name="Ivanova N."/>
            <person name="Mikhailova N."/>
            <person name="Ovchinnikova G."/>
            <person name="Pagani I."/>
            <person name="Pati A."/>
            <person name="Goodwin L."/>
            <person name="Nordberg H.P."/>
            <person name="Cantor M.N."/>
            <person name="Hua S.X."/>
            <person name="Woyke T."/>
            <person name="Eisen J."/>
            <person name="Klenk H.-P."/>
        </authorList>
    </citation>
    <scope>NUCLEOTIDE SEQUENCE [LARGE SCALE GENOMIC DNA]</scope>
    <source>
        <strain evidence="3">DSM 13965</strain>
    </source>
</reference>
<evidence type="ECO:0000259" key="2">
    <source>
        <dbReference type="PROSITE" id="PS51677"/>
    </source>
</evidence>
<keyword evidence="3" id="KW-0326">Glycosidase</keyword>
<reference evidence="3" key="1">
    <citation type="submission" date="2010-10" db="EMBL/GenBank/DDBJ databases">
        <authorList>
            <consortium name="US DOE Joint Genome Institute (JGI-PGF)"/>
            <person name="Lucas S."/>
            <person name="Copeland A."/>
            <person name="Lapidus A."/>
            <person name="Bruce D."/>
            <person name="Goodwin L."/>
            <person name="Pitluck S."/>
            <person name="Kyrpides N."/>
            <person name="Mavromatis K."/>
            <person name="Detter J.C."/>
            <person name="Han C."/>
            <person name="Land M."/>
            <person name="Hauser L."/>
            <person name="Markowitz V."/>
            <person name="Cheng J.-F."/>
            <person name="Hugenholtz P."/>
            <person name="Woyke T."/>
            <person name="Wu D."/>
            <person name="Pukall R."/>
            <person name="Wahrenburg C."/>
            <person name="Brambilla E."/>
            <person name="Klenk H.-P."/>
            <person name="Eisen J.A."/>
        </authorList>
    </citation>
    <scope>NUCLEOTIDE SEQUENCE [LARGE SCALE GENOMIC DNA]</scope>
    <source>
        <strain evidence="3">DSM 13965</strain>
    </source>
</reference>
<protein>
    <submittedName>
        <fullName evidence="3">Xylanase/chitin deacetylase</fullName>
    </submittedName>
</protein>
<proteinExistence type="predicted"/>
<dbReference type="PANTHER" id="PTHR10587:SF128">
    <property type="entry name" value="POLYSACCHARIDE DEACETYLASE PDAB-RELATED"/>
    <property type="match status" value="1"/>
</dbReference>
<keyword evidence="3" id="KW-0624">Polysaccharide degradation</keyword>
<dbReference type="eggNOG" id="COG0726">
    <property type="taxonomic scope" value="Bacteria"/>
</dbReference>
<dbReference type="OrthoDB" id="9806342at2"/>
<dbReference type="GO" id="GO:0045493">
    <property type="term" value="P:xylan catabolic process"/>
    <property type="evidence" value="ECO:0007669"/>
    <property type="project" value="UniProtKB-KW"/>
</dbReference>
<dbReference type="PROSITE" id="PS51677">
    <property type="entry name" value="NODB"/>
    <property type="match status" value="1"/>
</dbReference>
<evidence type="ECO:0000313" key="4">
    <source>
        <dbReference type="Proteomes" id="UP000005710"/>
    </source>
</evidence>
<feature type="compositionally biased region" description="Pro residues" evidence="1">
    <location>
        <begin position="270"/>
        <end position="282"/>
    </location>
</feature>
<keyword evidence="4" id="KW-1185">Reference proteome</keyword>
<dbReference type="InterPro" id="IPR011330">
    <property type="entry name" value="Glyco_hydro/deAcase_b/a-brl"/>
</dbReference>
<dbReference type="RefSeq" id="WP_006903729.1">
    <property type="nucleotide sequence ID" value="NZ_JH976535.1"/>
</dbReference>
<feature type="region of interest" description="Disordered" evidence="1">
    <location>
        <begin position="262"/>
        <end position="294"/>
    </location>
</feature>
<feature type="domain" description="NodB homology" evidence="2">
    <location>
        <begin position="71"/>
        <end position="248"/>
    </location>
</feature>
<dbReference type="Proteomes" id="UP000005710">
    <property type="component" value="Unassembled WGS sequence"/>
</dbReference>
<name>K6P3S1_9FIRM</name>
<keyword evidence="3" id="KW-0858">Xylan degradation</keyword>
<dbReference type="GO" id="GO:0016798">
    <property type="term" value="F:hydrolase activity, acting on glycosyl bonds"/>
    <property type="evidence" value="ECO:0007669"/>
    <property type="project" value="UniProtKB-KW"/>
</dbReference>
<dbReference type="SUPFAM" id="SSF88713">
    <property type="entry name" value="Glycoside hydrolase/deacetylase"/>
    <property type="match status" value="1"/>
</dbReference>
<dbReference type="PANTHER" id="PTHR10587">
    <property type="entry name" value="GLYCOSYL TRANSFERASE-RELATED"/>
    <property type="match status" value="1"/>
</dbReference>